<feature type="chain" id="PRO_5047158907" evidence="1">
    <location>
        <begin position="24"/>
        <end position="146"/>
    </location>
</feature>
<dbReference type="RefSeq" id="WP_134059648.1">
    <property type="nucleotide sequence ID" value="NZ_BAAAEO010000004.1"/>
</dbReference>
<comment type="caution">
    <text evidence="2">The sequence shown here is derived from an EMBL/GenBank/DDBJ whole genome shotgun (WGS) entry which is preliminary data.</text>
</comment>
<evidence type="ECO:0000256" key="1">
    <source>
        <dbReference type="SAM" id="SignalP"/>
    </source>
</evidence>
<evidence type="ECO:0000313" key="2">
    <source>
        <dbReference type="EMBL" id="GAA0560547.1"/>
    </source>
</evidence>
<sequence>MKFIRMLFPSALFALFFTTAATAATGFWEKKETNYTIYFDGSFTQSLFYDLQTPRLGTQITNVEWEWFDFENNFDTQTVDLCYRKPNTSSDFTCLDISSNPVGSTGHFNGFDARGTMVLRYTLTGGTYFAHWDNNVLNTIRVTYDY</sequence>
<protein>
    <submittedName>
        <fullName evidence="2">Uncharacterized protein</fullName>
    </submittedName>
</protein>
<reference evidence="2 3" key="1">
    <citation type="journal article" date="2019" name="Int. J. Syst. Evol. Microbiol.">
        <title>The Global Catalogue of Microorganisms (GCM) 10K type strain sequencing project: providing services to taxonomists for standard genome sequencing and annotation.</title>
        <authorList>
            <consortium name="The Broad Institute Genomics Platform"/>
            <consortium name="The Broad Institute Genome Sequencing Center for Infectious Disease"/>
            <person name="Wu L."/>
            <person name="Ma J."/>
        </authorList>
    </citation>
    <scope>NUCLEOTIDE SEQUENCE [LARGE SCALE GENOMIC DNA]</scope>
    <source>
        <strain evidence="2 3">JCM 14331</strain>
    </source>
</reference>
<dbReference type="EMBL" id="BAAAEO010000004">
    <property type="protein sequence ID" value="GAA0560547.1"/>
    <property type="molecule type" value="Genomic_DNA"/>
</dbReference>
<proteinExistence type="predicted"/>
<dbReference type="Proteomes" id="UP001501169">
    <property type="component" value="Unassembled WGS sequence"/>
</dbReference>
<gene>
    <name evidence="2" type="ORF">GCM10009098_30810</name>
</gene>
<evidence type="ECO:0000313" key="3">
    <source>
        <dbReference type="Proteomes" id="UP001501169"/>
    </source>
</evidence>
<organism evidence="2 3">
    <name type="scientific">Rheinheimera aquimaris</name>
    <dbReference type="NCBI Taxonomy" id="412437"/>
    <lineage>
        <taxon>Bacteria</taxon>
        <taxon>Pseudomonadati</taxon>
        <taxon>Pseudomonadota</taxon>
        <taxon>Gammaproteobacteria</taxon>
        <taxon>Chromatiales</taxon>
        <taxon>Chromatiaceae</taxon>
        <taxon>Rheinheimera</taxon>
    </lineage>
</organism>
<name>A0ABN1E735_9GAMM</name>
<keyword evidence="3" id="KW-1185">Reference proteome</keyword>
<feature type="signal peptide" evidence="1">
    <location>
        <begin position="1"/>
        <end position="23"/>
    </location>
</feature>
<keyword evidence="1" id="KW-0732">Signal</keyword>
<accession>A0ABN1E735</accession>